<evidence type="ECO:0000256" key="2">
    <source>
        <dbReference type="ARBA" id="ARBA00022475"/>
    </source>
</evidence>
<comment type="similarity">
    <text evidence="6">Belongs to the insect chemoreceptor superfamily. Gustatory receptor (GR) family.</text>
</comment>
<reference evidence="7" key="1">
    <citation type="submission" date="2019-08" db="EMBL/GenBank/DDBJ databases">
        <title>The genome of the North American firefly Photinus pyralis.</title>
        <authorList>
            <consortium name="Photinus pyralis genome working group"/>
            <person name="Fallon T.R."/>
            <person name="Sander Lower S.E."/>
            <person name="Weng J.-K."/>
        </authorList>
    </citation>
    <scope>NUCLEOTIDE SEQUENCE</scope>
    <source>
        <strain evidence="7">TRF0915ILg1</strain>
        <tissue evidence="7">Whole body</tissue>
    </source>
</reference>
<evidence type="ECO:0000256" key="1">
    <source>
        <dbReference type="ARBA" id="ARBA00004651"/>
    </source>
</evidence>
<feature type="transmembrane region" description="Helical" evidence="6">
    <location>
        <begin position="306"/>
        <end position="326"/>
    </location>
</feature>
<protein>
    <recommendedName>
        <fullName evidence="6">Gustatory receptor</fullName>
    </recommendedName>
</protein>
<keyword evidence="2 6" id="KW-1003">Cell membrane</keyword>
<keyword evidence="6" id="KW-0675">Receptor</keyword>
<dbReference type="GO" id="GO:0007165">
    <property type="term" value="P:signal transduction"/>
    <property type="evidence" value="ECO:0007669"/>
    <property type="project" value="UniProtKB-KW"/>
</dbReference>
<organism evidence="7 8">
    <name type="scientific">Ignelater luminosus</name>
    <name type="common">Cucubano</name>
    <name type="synonym">Pyrophorus luminosus</name>
    <dbReference type="NCBI Taxonomy" id="2038154"/>
    <lineage>
        <taxon>Eukaryota</taxon>
        <taxon>Metazoa</taxon>
        <taxon>Ecdysozoa</taxon>
        <taxon>Arthropoda</taxon>
        <taxon>Hexapoda</taxon>
        <taxon>Insecta</taxon>
        <taxon>Pterygota</taxon>
        <taxon>Neoptera</taxon>
        <taxon>Endopterygota</taxon>
        <taxon>Coleoptera</taxon>
        <taxon>Polyphaga</taxon>
        <taxon>Elateriformia</taxon>
        <taxon>Elateroidea</taxon>
        <taxon>Elateridae</taxon>
        <taxon>Agrypninae</taxon>
        <taxon>Pyrophorini</taxon>
        <taxon>Ignelater</taxon>
    </lineage>
</organism>
<name>A0A8K0GG39_IGNLU</name>
<feature type="transmembrane region" description="Helical" evidence="6">
    <location>
        <begin position="376"/>
        <end position="400"/>
    </location>
</feature>
<feature type="transmembrane region" description="Helical" evidence="6">
    <location>
        <begin position="176"/>
        <end position="195"/>
    </location>
</feature>
<feature type="transmembrane region" description="Helical" evidence="6">
    <location>
        <begin position="147"/>
        <end position="164"/>
    </location>
</feature>
<dbReference type="AlphaFoldDB" id="A0A8K0GG39"/>
<accession>A0A8K0GG39</accession>
<comment type="caution">
    <text evidence="7">The sequence shown here is derived from an EMBL/GenBank/DDBJ whole genome shotgun (WGS) entry which is preliminary data.</text>
</comment>
<proteinExistence type="inferred from homology"/>
<evidence type="ECO:0000256" key="5">
    <source>
        <dbReference type="ARBA" id="ARBA00023136"/>
    </source>
</evidence>
<evidence type="ECO:0000313" key="7">
    <source>
        <dbReference type="EMBL" id="KAF2896848.1"/>
    </source>
</evidence>
<dbReference type="Proteomes" id="UP000801492">
    <property type="component" value="Unassembled WGS sequence"/>
</dbReference>
<dbReference type="GO" id="GO:0005886">
    <property type="term" value="C:plasma membrane"/>
    <property type="evidence" value="ECO:0007669"/>
    <property type="project" value="UniProtKB-SubCell"/>
</dbReference>
<sequence>MKKRMLANCVSCAIGILINFSSVFGLPCVSIKCIHSRSVNKTEIVFSKLRSYSAIAVAVFLITVSIHYTFLIITASTERGNLLTRIGLLSNLIFCVRSSAAIIICICKSGYMVSHFKGFESIRHNWKITEKEDLLELKTVRRFRKEVVHCFIIIAFLLLMYLTYLMISEFDANWNLLHKIATILCLCVDSMLFMIHEVMAKFSTAFFSTYQKNLRNKLLDYKPISKSEMLTKSGINAQNNSLRRIIVLNKRLHCALVWNVEYYNKFYDLAVLLWLITAIALLVSNCFVLLTLWIDRNLDIPESGFIGMESQIFLTILTVTYSLYCVHKLGSVSQDTLSFLFQYPISKLNAEEAAQVETLITVLSTKKPILNGMDIFIYDVSLLASITGTVLTYVLVAFQFSASWVKQ</sequence>
<evidence type="ECO:0000313" key="8">
    <source>
        <dbReference type="Proteomes" id="UP000801492"/>
    </source>
</evidence>
<keyword evidence="8" id="KW-1185">Reference proteome</keyword>
<comment type="function">
    <text evidence="6">Gustatory receptor which mediates acceptance or avoidance behavior, depending on its substrates.</text>
</comment>
<evidence type="ECO:0000256" key="6">
    <source>
        <dbReference type="RuleBase" id="RU363108"/>
    </source>
</evidence>
<keyword evidence="3 6" id="KW-0812">Transmembrane</keyword>
<dbReference type="InterPro" id="IPR013604">
    <property type="entry name" value="7TM_chemorcpt"/>
</dbReference>
<feature type="transmembrane region" description="Helical" evidence="6">
    <location>
        <begin position="271"/>
        <end position="294"/>
    </location>
</feature>
<evidence type="ECO:0000256" key="4">
    <source>
        <dbReference type="ARBA" id="ARBA00022989"/>
    </source>
</evidence>
<dbReference type="Pfam" id="PF08395">
    <property type="entry name" value="7tm_7"/>
    <property type="match status" value="1"/>
</dbReference>
<gene>
    <name evidence="7" type="ORF">ILUMI_09328</name>
</gene>
<comment type="subcellular location">
    <subcellularLocation>
        <location evidence="1 6">Cell membrane</location>
        <topology evidence="1 6">Multi-pass membrane protein</topology>
    </subcellularLocation>
</comment>
<keyword evidence="4 6" id="KW-1133">Transmembrane helix</keyword>
<dbReference type="OrthoDB" id="6366728at2759"/>
<dbReference type="EMBL" id="VTPC01004706">
    <property type="protein sequence ID" value="KAF2896848.1"/>
    <property type="molecule type" value="Genomic_DNA"/>
</dbReference>
<evidence type="ECO:0000256" key="3">
    <source>
        <dbReference type="ARBA" id="ARBA00022692"/>
    </source>
</evidence>
<feature type="transmembrane region" description="Helical" evidence="6">
    <location>
        <begin position="49"/>
        <end position="73"/>
    </location>
</feature>
<dbReference type="GO" id="GO:0050909">
    <property type="term" value="P:sensory perception of taste"/>
    <property type="evidence" value="ECO:0007669"/>
    <property type="project" value="InterPro"/>
</dbReference>
<comment type="caution">
    <text evidence="6">Lacks conserved residue(s) required for the propagation of feature annotation.</text>
</comment>
<keyword evidence="5 6" id="KW-0472">Membrane</keyword>
<keyword evidence="6" id="KW-0807">Transducer</keyword>